<proteinExistence type="inferred from homology"/>
<dbReference type="Proteomes" id="UP000230002">
    <property type="component" value="Unassembled WGS sequence"/>
</dbReference>
<gene>
    <name evidence="4" type="ORF">GSI_05866</name>
</gene>
<keyword evidence="1" id="KW-0808">Transferase</keyword>
<keyword evidence="1" id="KW-0694">RNA-binding</keyword>
<dbReference type="GO" id="GO:0030422">
    <property type="term" value="P:siRNA processing"/>
    <property type="evidence" value="ECO:0007669"/>
    <property type="project" value="TreeGrafter"/>
</dbReference>
<dbReference type="InterPro" id="IPR007855">
    <property type="entry name" value="RDRP"/>
</dbReference>
<keyword evidence="5" id="KW-1185">Reference proteome</keyword>
<protein>
    <recommendedName>
        <fullName evidence="1">RNA-dependent RNA polymerase</fullName>
        <ecNumber evidence="1">2.7.7.48</ecNumber>
    </recommendedName>
</protein>
<reference evidence="4 5" key="1">
    <citation type="journal article" date="2015" name="Sci. Rep.">
        <title>Chromosome-level genome map provides insights into diverse defense mechanisms in the medicinal fungus Ganoderma sinense.</title>
        <authorList>
            <person name="Zhu Y."/>
            <person name="Xu J."/>
            <person name="Sun C."/>
            <person name="Zhou S."/>
            <person name="Xu H."/>
            <person name="Nelson D.R."/>
            <person name="Qian J."/>
            <person name="Song J."/>
            <person name="Luo H."/>
            <person name="Xiang L."/>
            <person name="Li Y."/>
            <person name="Xu Z."/>
            <person name="Ji A."/>
            <person name="Wang L."/>
            <person name="Lu S."/>
            <person name="Hayward A."/>
            <person name="Sun W."/>
            <person name="Li X."/>
            <person name="Schwartz D.C."/>
            <person name="Wang Y."/>
            <person name="Chen S."/>
        </authorList>
    </citation>
    <scope>NUCLEOTIDE SEQUENCE [LARGE SCALE GENOMIC DNA]</scope>
    <source>
        <strain evidence="4 5">ZZ0214-1</strain>
    </source>
</reference>
<dbReference type="EMBL" id="AYKW01000012">
    <property type="protein sequence ID" value="PIL31169.1"/>
    <property type="molecule type" value="Genomic_DNA"/>
</dbReference>
<comment type="catalytic activity">
    <reaction evidence="1">
        <text>RNA(n) + a ribonucleoside 5'-triphosphate = RNA(n+1) + diphosphate</text>
        <dbReference type="Rhea" id="RHEA:21248"/>
        <dbReference type="Rhea" id="RHEA-COMP:14527"/>
        <dbReference type="Rhea" id="RHEA-COMP:17342"/>
        <dbReference type="ChEBI" id="CHEBI:33019"/>
        <dbReference type="ChEBI" id="CHEBI:61557"/>
        <dbReference type="ChEBI" id="CHEBI:140395"/>
        <dbReference type="EC" id="2.7.7.48"/>
    </reaction>
</comment>
<dbReference type="PANTHER" id="PTHR23079:SF14">
    <property type="entry name" value="RNA-DEPENDENT RNA POLYMERASE"/>
    <property type="match status" value="1"/>
</dbReference>
<evidence type="ECO:0000256" key="1">
    <source>
        <dbReference type="RuleBase" id="RU363098"/>
    </source>
</evidence>
<sequence>MPVAGPHQLEDGTVCPPHEADPGKLKVALPPPKAVVNPLADSESSPPPIHILAHSKEAQELFDAIPLSWGVQYEIARGVSQGAWSWETVVQSESALRSLRGPNANASRVSQVLGRPLEDPLSADDAVWSELDREDAAIAEGRGRGLGLQGDFMGERNWYGGNVQQAAVLREEGNRDGGFRLVLAKMEMGKSNRFARFLGSRRMLQVSILHSIVSGRADELRAFFGRKFVLCGRVYVAFCVKGTRVFLMETPEDYERVAVASGDDRRITLMDFVVWHNPIELNSSQLMSEWLSSFDLGFSSSIPVLSILPENVHQISDKVAPLDDPDMAPPAEYIYTDGCGWMNTAALSLIARHMGLEERPTAVEGRFGGAAGLWVLHLDDHSSTPQIWIRDSQVKIKLDVENPHPAHSIFELLGVSRVTPGRLSRLVIMNLAHNGVPKETFVEFMKGMIDEEVKPLMQWSGPQAMLRLSEVVEGLKICRGWMNYDRPNWPSTSTTHWEARRTIHNDVVDLLQAGFHPLTLGHLFEKLKKMVRFGLDNIISDLHLSIYRCARAFIVPDPYGVLREGEIHFKSTELLNGVEDLNQYLLLGDVLIYRDPCILPSDVQKVKAVQCEALSAYTDVIVVPTVGPRSFASYLSEDYDGATVIYEDRLVKDFRTAASTVQSRNFVSENFKEGDLTQQATVGQLAAHSRIVEMSLLSNLGNTPPISLYHQFHECSAYAHGYDSPETIRLALVFKALLVSQKTGRFVKKKVFKRDKQQFSKQLPPSLQTASDNAQQWRDRRFKRDPALGQFVLDHLFDAGQKMRNEQMKRYDGIKPRVFHSDADLLRPWEKVKPWIGDSSSEPPGVAADLALIQAHVDTYIKEWRAIAQRTSSNKSTRSGRGKGGGARNAAAKSVQAHYDELAQSYAYGPEFSPGSLLASVANIEQLKASYAYTKKPTFAWIVAFQTLCQMKKGASQGSLEMTTDLPDA</sequence>
<feature type="region of interest" description="Disordered" evidence="2">
    <location>
        <begin position="1"/>
        <end position="23"/>
    </location>
</feature>
<dbReference type="OrthoDB" id="10055769at2759"/>
<comment type="similarity">
    <text evidence="1">Belongs to the RdRP family.</text>
</comment>
<dbReference type="InterPro" id="IPR057596">
    <property type="entry name" value="RDRP_core"/>
</dbReference>
<dbReference type="PANTHER" id="PTHR23079">
    <property type="entry name" value="RNA-DEPENDENT RNA POLYMERASE"/>
    <property type="match status" value="1"/>
</dbReference>
<organism evidence="4 5">
    <name type="scientific">Ganoderma sinense ZZ0214-1</name>
    <dbReference type="NCBI Taxonomy" id="1077348"/>
    <lineage>
        <taxon>Eukaryota</taxon>
        <taxon>Fungi</taxon>
        <taxon>Dikarya</taxon>
        <taxon>Basidiomycota</taxon>
        <taxon>Agaricomycotina</taxon>
        <taxon>Agaricomycetes</taxon>
        <taxon>Polyporales</taxon>
        <taxon>Polyporaceae</taxon>
        <taxon>Ganoderma</taxon>
    </lineage>
</organism>
<evidence type="ECO:0000313" key="4">
    <source>
        <dbReference type="EMBL" id="PIL31169.1"/>
    </source>
</evidence>
<feature type="domain" description="RDRP core" evidence="3">
    <location>
        <begin position="180"/>
        <end position="796"/>
    </location>
</feature>
<keyword evidence="1 4" id="KW-0696">RNA-directed RNA polymerase</keyword>
<evidence type="ECO:0000259" key="3">
    <source>
        <dbReference type="Pfam" id="PF05183"/>
    </source>
</evidence>
<dbReference type="STRING" id="1077348.A0A2G8SBN0"/>
<dbReference type="Pfam" id="PF05183">
    <property type="entry name" value="RdRP"/>
    <property type="match status" value="1"/>
</dbReference>
<dbReference type="GO" id="GO:0003723">
    <property type="term" value="F:RNA binding"/>
    <property type="evidence" value="ECO:0007669"/>
    <property type="project" value="UniProtKB-KW"/>
</dbReference>
<evidence type="ECO:0000313" key="5">
    <source>
        <dbReference type="Proteomes" id="UP000230002"/>
    </source>
</evidence>
<feature type="region of interest" description="Disordered" evidence="2">
    <location>
        <begin position="871"/>
        <end position="891"/>
    </location>
</feature>
<keyword evidence="1" id="KW-0548">Nucleotidyltransferase</keyword>
<evidence type="ECO:0000256" key="2">
    <source>
        <dbReference type="SAM" id="MobiDB-lite"/>
    </source>
</evidence>
<dbReference type="EC" id="2.7.7.48" evidence="1"/>
<name>A0A2G8SBN0_9APHY</name>
<dbReference type="GO" id="GO:0031380">
    <property type="term" value="C:nuclear RNA-directed RNA polymerase complex"/>
    <property type="evidence" value="ECO:0007669"/>
    <property type="project" value="TreeGrafter"/>
</dbReference>
<accession>A0A2G8SBN0</accession>
<dbReference type="GO" id="GO:0003968">
    <property type="term" value="F:RNA-directed RNA polymerase activity"/>
    <property type="evidence" value="ECO:0007669"/>
    <property type="project" value="UniProtKB-KW"/>
</dbReference>
<dbReference type="AlphaFoldDB" id="A0A2G8SBN0"/>
<comment type="caution">
    <text evidence="4">The sequence shown here is derived from an EMBL/GenBank/DDBJ whole genome shotgun (WGS) entry which is preliminary data.</text>
</comment>